<dbReference type="EMBL" id="BKCP01008292">
    <property type="protein sequence ID" value="GER48745.1"/>
    <property type="molecule type" value="Genomic_DNA"/>
</dbReference>
<evidence type="ECO:0000313" key="1">
    <source>
        <dbReference type="EMBL" id="GER48745.1"/>
    </source>
</evidence>
<gene>
    <name evidence="1" type="ORF">STAS_25919</name>
</gene>
<evidence type="ECO:0000313" key="2">
    <source>
        <dbReference type="Proteomes" id="UP000325081"/>
    </source>
</evidence>
<keyword evidence="2" id="KW-1185">Reference proteome</keyword>
<reference evidence="2" key="1">
    <citation type="journal article" date="2019" name="Curr. Biol.">
        <title>Genome Sequence of Striga asiatica Provides Insight into the Evolution of Plant Parasitism.</title>
        <authorList>
            <person name="Yoshida S."/>
            <person name="Kim S."/>
            <person name="Wafula E.K."/>
            <person name="Tanskanen J."/>
            <person name="Kim Y.M."/>
            <person name="Honaas L."/>
            <person name="Yang Z."/>
            <person name="Spallek T."/>
            <person name="Conn C.E."/>
            <person name="Ichihashi Y."/>
            <person name="Cheong K."/>
            <person name="Cui S."/>
            <person name="Der J.P."/>
            <person name="Gundlach H."/>
            <person name="Jiao Y."/>
            <person name="Hori C."/>
            <person name="Ishida J.K."/>
            <person name="Kasahara H."/>
            <person name="Kiba T."/>
            <person name="Kim M.S."/>
            <person name="Koo N."/>
            <person name="Laohavisit A."/>
            <person name="Lee Y.H."/>
            <person name="Lumba S."/>
            <person name="McCourt P."/>
            <person name="Mortimer J.C."/>
            <person name="Mutuku J.M."/>
            <person name="Nomura T."/>
            <person name="Sasaki-Sekimoto Y."/>
            <person name="Seto Y."/>
            <person name="Wang Y."/>
            <person name="Wakatake T."/>
            <person name="Sakakibara H."/>
            <person name="Demura T."/>
            <person name="Yamaguchi S."/>
            <person name="Yoneyama K."/>
            <person name="Manabe R.I."/>
            <person name="Nelson D.C."/>
            <person name="Schulman A.H."/>
            <person name="Timko M.P."/>
            <person name="dePamphilis C.W."/>
            <person name="Choi D."/>
            <person name="Shirasu K."/>
        </authorList>
    </citation>
    <scope>NUCLEOTIDE SEQUENCE [LARGE SCALE GENOMIC DNA]</scope>
    <source>
        <strain evidence="2">cv. UVA1</strain>
    </source>
</reference>
<protein>
    <submittedName>
        <fullName evidence="1">Manganese superoxide dismutase 1</fullName>
    </submittedName>
</protein>
<accession>A0A5A7QTU3</accession>
<name>A0A5A7QTU3_STRAF</name>
<dbReference type="AlphaFoldDB" id="A0A5A7QTU3"/>
<sequence length="137" mass="14873">MTIIILDNFTRHPLECEFLELKVIRNVEILLHNIAENADGGAEDLGGQDGEAEDLVFDLLENIIRGELHVGEVLEMKGDDWEAIEVFGHNPAIAKPGVALVDDGVDRGEGEAQLILDNALSGDLELGEELLGDEAEC</sequence>
<dbReference type="Proteomes" id="UP000325081">
    <property type="component" value="Unassembled WGS sequence"/>
</dbReference>
<proteinExistence type="predicted"/>
<comment type="caution">
    <text evidence="1">The sequence shown here is derived from an EMBL/GenBank/DDBJ whole genome shotgun (WGS) entry which is preliminary data.</text>
</comment>
<organism evidence="1 2">
    <name type="scientific">Striga asiatica</name>
    <name type="common">Asiatic witchweed</name>
    <name type="synonym">Buchnera asiatica</name>
    <dbReference type="NCBI Taxonomy" id="4170"/>
    <lineage>
        <taxon>Eukaryota</taxon>
        <taxon>Viridiplantae</taxon>
        <taxon>Streptophyta</taxon>
        <taxon>Embryophyta</taxon>
        <taxon>Tracheophyta</taxon>
        <taxon>Spermatophyta</taxon>
        <taxon>Magnoliopsida</taxon>
        <taxon>eudicotyledons</taxon>
        <taxon>Gunneridae</taxon>
        <taxon>Pentapetalae</taxon>
        <taxon>asterids</taxon>
        <taxon>lamiids</taxon>
        <taxon>Lamiales</taxon>
        <taxon>Orobanchaceae</taxon>
        <taxon>Buchnereae</taxon>
        <taxon>Striga</taxon>
    </lineage>
</organism>